<dbReference type="EMBL" id="ODYU01000290">
    <property type="protein sequence ID" value="SOQ34784.1"/>
    <property type="molecule type" value="Genomic_DNA"/>
</dbReference>
<proteinExistence type="predicted"/>
<accession>A0A2H1V3C3</accession>
<reference evidence="1" key="1">
    <citation type="submission" date="2016-07" db="EMBL/GenBank/DDBJ databases">
        <authorList>
            <person name="Bretaudeau A."/>
        </authorList>
    </citation>
    <scope>NUCLEOTIDE SEQUENCE</scope>
    <source>
        <strain evidence="1">Rice</strain>
        <tissue evidence="1">Whole body</tissue>
    </source>
</reference>
<sequence length="222" mass="24812">MSPCALKLFFWYKLVNEQTDHQMVSNRRRPWTPATPETLQVRCRPFGEGNSSDFEKFGIWKIGKGGNCASGNLTHTMKYKASVVAVRSWYHSGLAGLSVLKHGSSILLNAYKLYYKLLCSQTSKLMPSMDTHNTRGVTVLVELVSTNAVPRKSYLVTHCEGSFSAVDKNELMLEGYSVLLFMSQVESSGNHGPKDRFPAFRPRFKDTGGPVGLMPNPELRTI</sequence>
<organism evidence="1">
    <name type="scientific">Spodoptera frugiperda</name>
    <name type="common">Fall armyworm</name>
    <dbReference type="NCBI Taxonomy" id="7108"/>
    <lineage>
        <taxon>Eukaryota</taxon>
        <taxon>Metazoa</taxon>
        <taxon>Ecdysozoa</taxon>
        <taxon>Arthropoda</taxon>
        <taxon>Hexapoda</taxon>
        <taxon>Insecta</taxon>
        <taxon>Pterygota</taxon>
        <taxon>Neoptera</taxon>
        <taxon>Endopterygota</taxon>
        <taxon>Lepidoptera</taxon>
        <taxon>Glossata</taxon>
        <taxon>Ditrysia</taxon>
        <taxon>Noctuoidea</taxon>
        <taxon>Noctuidae</taxon>
        <taxon>Amphipyrinae</taxon>
        <taxon>Spodoptera</taxon>
    </lineage>
</organism>
<gene>
    <name evidence="1" type="ORF">SFRICE_034950</name>
</gene>
<name>A0A2H1V3C3_SPOFR</name>
<evidence type="ECO:0000313" key="1">
    <source>
        <dbReference type="EMBL" id="SOQ34784.1"/>
    </source>
</evidence>
<protein>
    <submittedName>
        <fullName evidence="1">SFRICE_034950</fullName>
    </submittedName>
</protein>
<dbReference type="AlphaFoldDB" id="A0A2H1V3C3"/>